<evidence type="ECO:0000256" key="2">
    <source>
        <dbReference type="ARBA" id="ARBA00022842"/>
    </source>
</evidence>
<keyword evidence="4" id="KW-1133">Transmembrane helix</keyword>
<dbReference type="OrthoDB" id="116380at2759"/>
<dbReference type="Pfam" id="PF00689">
    <property type="entry name" value="Cation_ATPase_C"/>
    <property type="match status" value="1"/>
</dbReference>
<dbReference type="Gene3D" id="1.20.1110.10">
    <property type="entry name" value="Calcium-transporting ATPase, transmembrane domain"/>
    <property type="match status" value="2"/>
</dbReference>
<dbReference type="SUPFAM" id="SSF81665">
    <property type="entry name" value="Calcium ATPase, transmembrane domain M"/>
    <property type="match status" value="1"/>
</dbReference>
<feature type="transmembrane region" description="Helical" evidence="4">
    <location>
        <begin position="171"/>
        <end position="190"/>
    </location>
</feature>
<feature type="transmembrane region" description="Helical" evidence="4">
    <location>
        <begin position="520"/>
        <end position="539"/>
    </location>
</feature>
<dbReference type="AlphaFoldDB" id="A0A8K0MNG9"/>
<keyword evidence="2" id="KW-0460">Magnesium</keyword>
<dbReference type="SUPFAM" id="SSF56784">
    <property type="entry name" value="HAD-like"/>
    <property type="match status" value="1"/>
</dbReference>
<keyword evidence="1" id="KW-0479">Metal-binding</keyword>
<accession>A0A8K0MNG9</accession>
<feature type="transmembrane region" description="Helical" evidence="4">
    <location>
        <begin position="657"/>
        <end position="675"/>
    </location>
</feature>
<evidence type="ECO:0000313" key="6">
    <source>
        <dbReference type="EMBL" id="KAF3451850.1"/>
    </source>
</evidence>
<gene>
    <name evidence="6" type="ORF">FNV43_RR07946</name>
</gene>
<keyword evidence="4" id="KW-0812">Transmembrane</keyword>
<feature type="transmembrane region" description="Helical" evidence="4">
    <location>
        <begin position="687"/>
        <end position="706"/>
    </location>
</feature>
<evidence type="ECO:0000256" key="4">
    <source>
        <dbReference type="SAM" id="Phobius"/>
    </source>
</evidence>
<protein>
    <recommendedName>
        <fullName evidence="5">Cation-transporting P-type ATPase C-terminal domain-containing protein</fullName>
    </recommendedName>
</protein>
<reference evidence="6" key="1">
    <citation type="submission" date="2020-03" db="EMBL/GenBank/DDBJ databases">
        <title>A high-quality chromosome-level genome assembly of a woody plant with both climbing and erect habits, Rhamnella rubrinervis.</title>
        <authorList>
            <person name="Lu Z."/>
            <person name="Yang Y."/>
            <person name="Zhu X."/>
            <person name="Sun Y."/>
        </authorList>
    </citation>
    <scope>NUCLEOTIDE SEQUENCE</scope>
    <source>
        <strain evidence="6">BYM</strain>
        <tissue evidence="6">Leaf</tissue>
    </source>
</reference>
<dbReference type="InterPro" id="IPR036412">
    <property type="entry name" value="HAD-like_sf"/>
</dbReference>
<evidence type="ECO:0000256" key="1">
    <source>
        <dbReference type="ARBA" id="ARBA00022723"/>
    </source>
</evidence>
<feature type="compositionally biased region" description="Low complexity" evidence="3">
    <location>
        <begin position="13"/>
        <end position="25"/>
    </location>
</feature>
<name>A0A8K0MNG9_9ROSA</name>
<dbReference type="GO" id="GO:0046872">
    <property type="term" value="F:metal ion binding"/>
    <property type="evidence" value="ECO:0007669"/>
    <property type="project" value="UniProtKB-KW"/>
</dbReference>
<dbReference type="PANTHER" id="PTHR24093">
    <property type="entry name" value="CATION TRANSPORTING ATPASE"/>
    <property type="match status" value="1"/>
</dbReference>
<dbReference type="PANTHER" id="PTHR24093:SF470">
    <property type="entry name" value="CALCIUM-TRANSPORTING ATPASE 12, PLASMA MEMBRANE-TYPE-LIKE"/>
    <property type="match status" value="1"/>
</dbReference>
<feature type="transmembrane region" description="Helical" evidence="4">
    <location>
        <begin position="294"/>
        <end position="316"/>
    </location>
</feature>
<feature type="transmembrane region" description="Helical" evidence="4">
    <location>
        <begin position="545"/>
        <end position="565"/>
    </location>
</feature>
<feature type="transmembrane region" description="Helical" evidence="4">
    <location>
        <begin position="232"/>
        <end position="251"/>
    </location>
</feature>
<keyword evidence="4" id="KW-0472">Membrane</keyword>
<dbReference type="Proteomes" id="UP000796880">
    <property type="component" value="Unassembled WGS sequence"/>
</dbReference>
<comment type="caution">
    <text evidence="6">The sequence shown here is derived from an EMBL/GenBank/DDBJ whole genome shotgun (WGS) entry which is preliminary data.</text>
</comment>
<organism evidence="6 7">
    <name type="scientific">Rhamnella rubrinervis</name>
    <dbReference type="NCBI Taxonomy" id="2594499"/>
    <lineage>
        <taxon>Eukaryota</taxon>
        <taxon>Viridiplantae</taxon>
        <taxon>Streptophyta</taxon>
        <taxon>Embryophyta</taxon>
        <taxon>Tracheophyta</taxon>
        <taxon>Spermatophyta</taxon>
        <taxon>Magnoliopsida</taxon>
        <taxon>eudicotyledons</taxon>
        <taxon>Gunneridae</taxon>
        <taxon>Pentapetalae</taxon>
        <taxon>rosids</taxon>
        <taxon>fabids</taxon>
        <taxon>Rosales</taxon>
        <taxon>Rhamnaceae</taxon>
        <taxon>rhamnoid group</taxon>
        <taxon>Rhamneae</taxon>
        <taxon>Rhamnella</taxon>
    </lineage>
</organism>
<evidence type="ECO:0000259" key="5">
    <source>
        <dbReference type="Pfam" id="PF00689"/>
    </source>
</evidence>
<dbReference type="GO" id="GO:0005388">
    <property type="term" value="F:P-type calcium transporter activity"/>
    <property type="evidence" value="ECO:0007669"/>
    <property type="project" value="TreeGrafter"/>
</dbReference>
<evidence type="ECO:0000256" key="3">
    <source>
        <dbReference type="SAM" id="MobiDB-lite"/>
    </source>
</evidence>
<feature type="transmembrane region" description="Helical" evidence="4">
    <location>
        <begin position="143"/>
        <end position="159"/>
    </location>
</feature>
<sequence length="852" mass="92262">MNMTSHISDTDSDSYSNSRSTTSTTRVLLSPSNPDTQTALLSSFSSTDAEVSSAVHINIPLGAEEEDDHRTSASSDLDGLWNFGGVQRIAEVLGTNLEEGNTIGPGDDHGSPNAISMELAPSSTSTRGSFFGFLIKYCKSTNILLLFLGATLSIGFGIVEEGLKTGWLEGAIIMIAIIILVVAPSIRDVLRDQKLHKPLETQVEIIRDGNNTTHNQTSLLVQLEKVANRTQIAGLSISTLILVVLFLRFMLGKKHTGSDLPDIKKTMESKKIMDIMEKIVMNLSGKISILTTPLTILLLGTQEPVTLVIILTIVYWRKKMFPDKALDVPDLLACIKMASVNYMIICTDELQTDGLENSCCKEIKDAVTAYEEAGVKILLTSEDNVLDLEDTARKYGLKLPYHSVISRLDGEYFRNCLQEDTMYLVDKNIVMGNSSPSDTLLLVQCLKRKGNVVAMLGTRTIASPALKEADVRITMRFSSSEMAMEINPELIIPIGNFCFLVNFTSRGRCIYNNILKYIQFELAMAIAGMSIALITTASLGHTPIAGVQLIMANLVMNLLGGLALLSEPPTDEVMHKPPVSPAEPLISKLMWRNILSQASYQTAILVTFYVKGRALLDISEQLCKSIVFNSFALCQVFNLLNSREPEKTNVFKGLDQSPCFGVAVFFILIMQIAFIEVENIFMGNAMLINLVQWGVALLIGSGSLLVDSAVKCTSSFIINKTRPLLLGFLHHHHDADSNCSAVTVSVPCGDSSSVSCINADGLVLLSITVPDHDSSSVSGSNADGLELPSIIVPNHDSSSVSGINADGLDLPSITVPHHNSSSVSGINADGLELPSISVHAVDNSTIMLVSKT</sequence>
<dbReference type="GO" id="GO:0005886">
    <property type="term" value="C:plasma membrane"/>
    <property type="evidence" value="ECO:0007669"/>
    <property type="project" value="TreeGrafter"/>
</dbReference>
<dbReference type="EMBL" id="VOIH02000003">
    <property type="protein sequence ID" value="KAF3451850.1"/>
    <property type="molecule type" value="Genomic_DNA"/>
</dbReference>
<dbReference type="InterPro" id="IPR023298">
    <property type="entry name" value="ATPase_P-typ_TM_dom_sf"/>
</dbReference>
<dbReference type="InterPro" id="IPR006068">
    <property type="entry name" value="ATPase_P-typ_cation-transptr_C"/>
</dbReference>
<feature type="region of interest" description="Disordered" evidence="3">
    <location>
        <begin position="1"/>
        <end position="34"/>
    </location>
</feature>
<evidence type="ECO:0000313" key="7">
    <source>
        <dbReference type="Proteomes" id="UP000796880"/>
    </source>
</evidence>
<proteinExistence type="predicted"/>
<keyword evidence="7" id="KW-1185">Reference proteome</keyword>
<feature type="domain" description="Cation-transporting P-type ATPase C-terminal" evidence="5">
    <location>
        <begin position="543"/>
        <end position="711"/>
    </location>
</feature>